<dbReference type="InterPro" id="IPR050390">
    <property type="entry name" value="C5-Methyltransferase"/>
</dbReference>
<evidence type="ECO:0000313" key="10">
    <source>
        <dbReference type="Proteomes" id="UP000501076"/>
    </source>
</evidence>
<evidence type="ECO:0000313" key="9">
    <source>
        <dbReference type="EMBL" id="QJX80741.1"/>
    </source>
</evidence>
<dbReference type="GO" id="GO:0009307">
    <property type="term" value="P:DNA restriction-modification system"/>
    <property type="evidence" value="ECO:0007669"/>
    <property type="project" value="UniProtKB-KW"/>
</dbReference>
<comment type="similarity">
    <text evidence="6 7">Belongs to the class I-like SAM-binding methyltransferase superfamily. C5-methyltransferase family.</text>
</comment>
<keyword evidence="5" id="KW-0680">Restriction system</keyword>
<keyword evidence="3 6" id="KW-0808">Transferase</keyword>
<keyword evidence="4 6" id="KW-0949">S-adenosyl-L-methionine</keyword>
<dbReference type="Pfam" id="PF00145">
    <property type="entry name" value="DNA_methylase"/>
    <property type="match status" value="1"/>
</dbReference>
<dbReference type="PRINTS" id="PR00105">
    <property type="entry name" value="C5METTRFRASE"/>
</dbReference>
<dbReference type="Proteomes" id="UP000501076">
    <property type="component" value="Plasmid pFDU301A"/>
</dbReference>
<dbReference type="GO" id="GO:0003677">
    <property type="term" value="F:DNA binding"/>
    <property type="evidence" value="ECO:0007669"/>
    <property type="project" value="TreeGrafter"/>
</dbReference>
<dbReference type="InterPro" id="IPR029063">
    <property type="entry name" value="SAM-dependent_MTases_sf"/>
</dbReference>
<reference evidence="9 10" key="1">
    <citation type="submission" date="2019-10" db="EMBL/GenBank/DDBJ databases">
        <title>Complete genome sequences for adaption low water activity.</title>
        <authorList>
            <person name="Zhao L."/>
            <person name="Zhong J."/>
        </authorList>
    </citation>
    <scope>NUCLEOTIDE SEQUENCE [LARGE SCALE GENOMIC DNA]</scope>
    <source>
        <strain evidence="9 10">FDU301</strain>
        <plasmid evidence="10">pfdu301a</plasmid>
    </source>
</reference>
<dbReference type="PANTHER" id="PTHR10629">
    <property type="entry name" value="CYTOSINE-SPECIFIC METHYLTRANSFERASE"/>
    <property type="match status" value="1"/>
</dbReference>
<gene>
    <name evidence="9" type="primary">dcm</name>
    <name evidence="9" type="ORF">FDZ14_32135</name>
</gene>
<dbReference type="EMBL" id="CP045273">
    <property type="protein sequence ID" value="QJX80741.1"/>
    <property type="molecule type" value="Genomic_DNA"/>
</dbReference>
<dbReference type="NCBIfam" id="TIGR00675">
    <property type="entry name" value="dcm"/>
    <property type="match status" value="1"/>
</dbReference>
<evidence type="ECO:0000256" key="2">
    <source>
        <dbReference type="ARBA" id="ARBA00022603"/>
    </source>
</evidence>
<evidence type="ECO:0000256" key="5">
    <source>
        <dbReference type="ARBA" id="ARBA00022747"/>
    </source>
</evidence>
<dbReference type="GO" id="GO:0032259">
    <property type="term" value="P:methylation"/>
    <property type="evidence" value="ECO:0007669"/>
    <property type="project" value="UniProtKB-KW"/>
</dbReference>
<accession>A0A6M6E118</accession>
<dbReference type="InterPro" id="IPR001525">
    <property type="entry name" value="C5_MeTfrase"/>
</dbReference>
<feature type="compositionally biased region" description="Basic residues" evidence="8">
    <location>
        <begin position="490"/>
        <end position="502"/>
    </location>
</feature>
<keyword evidence="2 6" id="KW-0489">Methyltransferase</keyword>
<evidence type="ECO:0000256" key="7">
    <source>
        <dbReference type="RuleBase" id="RU000416"/>
    </source>
</evidence>
<dbReference type="SUPFAM" id="SSF53335">
    <property type="entry name" value="S-adenosyl-L-methionine-dependent methyltransferases"/>
    <property type="match status" value="1"/>
</dbReference>
<feature type="region of interest" description="Disordered" evidence="8">
    <location>
        <begin position="487"/>
        <end position="508"/>
    </location>
</feature>
<organism evidence="9 10">
    <name type="scientific">Priestia megaterium</name>
    <name type="common">Bacillus megaterium</name>
    <dbReference type="NCBI Taxonomy" id="1404"/>
    <lineage>
        <taxon>Bacteria</taxon>
        <taxon>Bacillati</taxon>
        <taxon>Bacillota</taxon>
        <taxon>Bacilli</taxon>
        <taxon>Bacillales</taxon>
        <taxon>Bacillaceae</taxon>
        <taxon>Priestia</taxon>
    </lineage>
</organism>
<evidence type="ECO:0000256" key="4">
    <source>
        <dbReference type="ARBA" id="ARBA00022691"/>
    </source>
</evidence>
<dbReference type="AlphaFoldDB" id="A0A6M6E118"/>
<name>A0A6M6E118_PRIMG</name>
<dbReference type="GO" id="GO:0003886">
    <property type="term" value="F:DNA (cytosine-5-)-methyltransferase activity"/>
    <property type="evidence" value="ECO:0007669"/>
    <property type="project" value="UniProtKB-EC"/>
</dbReference>
<proteinExistence type="inferred from homology"/>
<dbReference type="Gene3D" id="3.40.50.150">
    <property type="entry name" value="Vaccinia Virus protein VP39"/>
    <property type="match status" value="1"/>
</dbReference>
<feature type="active site" evidence="6">
    <location>
        <position position="327"/>
    </location>
</feature>
<dbReference type="PANTHER" id="PTHR10629:SF52">
    <property type="entry name" value="DNA (CYTOSINE-5)-METHYLTRANSFERASE 1"/>
    <property type="match status" value="1"/>
</dbReference>
<evidence type="ECO:0000256" key="8">
    <source>
        <dbReference type="SAM" id="MobiDB-lite"/>
    </source>
</evidence>
<evidence type="ECO:0000256" key="6">
    <source>
        <dbReference type="PROSITE-ProRule" id="PRU01016"/>
    </source>
</evidence>
<geneLocation type="plasmid" evidence="10">
    <name>pfdu301a</name>
</geneLocation>
<evidence type="ECO:0000256" key="1">
    <source>
        <dbReference type="ARBA" id="ARBA00011975"/>
    </source>
</evidence>
<dbReference type="PROSITE" id="PS51679">
    <property type="entry name" value="SAM_MT_C5"/>
    <property type="match status" value="1"/>
</dbReference>
<sequence>MKLINSIKNNIIKKRKAKKSERGLYIQDIELMKTMFKAGTKFKYIADYNTKEISIVPSTEEGNTVSYRQLKPTKKEKELAERTITVSKKKTLNCRHESLSENLILALSSKSKINRRKAGKLKSVIDVRDKQALSAFSGVDQLDIEIFEDVIRVRGFQNVEVEDVANSQENDTVISKAKNANKKAFRKSSKIIDIKPRLELKQKYEVYVRRNQLSKNKVAAGQLSFDFFMEESSFADDSKNDAFSGVKNVLRNAAIPLEISSLFSGAGLMDYGFKKAGFTLKFALDFEAGAVETYKHNLGDHIVQADIKKFDLKKIVKSAIMVLGSPCTAFSNSNRSEKRLKDHKDYPLILKSIEAIKANENCEIFCWENVPQILTAYEGEVLKLIKEELSDFEITAGVLCAADFGDPQLRKRAFIIGSKIGKIELPKPTVRPENYKTVGEALKGLDDSVPNQLDISKPKDPLVVERRKYIPQGRNWKVLPNWLKTDSMRPKKRKGKKPKKPSTHSTTYRRLESNKPSFSLANYRKANILPPMGLAGLSVRQVARLFSVPDHFVFLGEKLSSRQQQPVNGVPICMATNVATAILNFVQQYNIRMGFAKPTLVTV</sequence>
<dbReference type="EC" id="2.1.1.37" evidence="1"/>
<dbReference type="REBASE" id="388746">
    <property type="entry name" value="M.Bme301ORF32135P"/>
</dbReference>
<dbReference type="RefSeq" id="WP_171778738.1">
    <property type="nucleotide sequence ID" value="NZ_CP045273.1"/>
</dbReference>
<evidence type="ECO:0000256" key="3">
    <source>
        <dbReference type="ARBA" id="ARBA00022679"/>
    </source>
</evidence>
<dbReference type="GO" id="GO:0044027">
    <property type="term" value="P:negative regulation of gene expression via chromosomal CpG island methylation"/>
    <property type="evidence" value="ECO:0007669"/>
    <property type="project" value="TreeGrafter"/>
</dbReference>
<protein>
    <recommendedName>
        <fullName evidence="1">DNA (cytosine-5-)-methyltransferase</fullName>
        <ecNumber evidence="1">2.1.1.37</ecNumber>
    </recommendedName>
</protein>
<dbReference type="Gene3D" id="3.90.120.10">
    <property type="entry name" value="DNA Methylase, subunit A, domain 2"/>
    <property type="match status" value="1"/>
</dbReference>
<keyword evidence="9" id="KW-0614">Plasmid</keyword>